<organism evidence="6 7">
    <name type="scientific">Streptomyces umbrinus</name>
    <dbReference type="NCBI Taxonomy" id="67370"/>
    <lineage>
        <taxon>Bacteria</taxon>
        <taxon>Bacillati</taxon>
        <taxon>Actinomycetota</taxon>
        <taxon>Actinomycetes</taxon>
        <taxon>Kitasatosporales</taxon>
        <taxon>Streptomycetaceae</taxon>
        <taxon>Streptomyces</taxon>
        <taxon>Streptomyces phaeochromogenes group</taxon>
    </lineage>
</organism>
<feature type="transmembrane region" description="Helical" evidence="4">
    <location>
        <begin position="49"/>
        <end position="69"/>
    </location>
</feature>
<dbReference type="InterPro" id="IPR002182">
    <property type="entry name" value="NB-ARC"/>
</dbReference>
<keyword evidence="4" id="KW-0472">Membrane</keyword>
<feature type="repeat" description="WD" evidence="3">
    <location>
        <begin position="716"/>
        <end position="757"/>
    </location>
</feature>
<feature type="repeat" description="WD" evidence="3">
    <location>
        <begin position="755"/>
        <end position="796"/>
    </location>
</feature>
<dbReference type="SMART" id="SM00320">
    <property type="entry name" value="WD40"/>
    <property type="match status" value="15"/>
</dbReference>
<evidence type="ECO:0000313" key="7">
    <source>
        <dbReference type="Proteomes" id="UP001230328"/>
    </source>
</evidence>
<feature type="repeat" description="WD" evidence="3">
    <location>
        <begin position="634"/>
        <end position="675"/>
    </location>
</feature>
<dbReference type="InterPro" id="IPR036322">
    <property type="entry name" value="WD40_repeat_dom_sf"/>
</dbReference>
<feature type="repeat" description="WD" evidence="3">
    <location>
        <begin position="997"/>
        <end position="1029"/>
    </location>
</feature>
<evidence type="ECO:0000313" key="6">
    <source>
        <dbReference type="EMBL" id="MDQ1031402.1"/>
    </source>
</evidence>
<accession>A0ABU0T756</accession>
<sequence>MRVRVWAAGIVALASLGIALAIVLALAGNAATEASRWPWALDELRQHPWWSLGIIGSLAVVAGGVMAWLQLHPPTVLSDPPPPPPPAIPEWFVDRDQTRATVAAVCRGRRTVGITTALSGAGGFGKTTLATAVCNHQRVRSRFRSRIYTITIGRDVRGRAAIAAKVAESTRFITGDTEEFDDPVLAGAHLGRLLDQRPRTLLVLDDVWEREQLVPFLQGGLHCVRLITTRNPVLLPSGAHLIRVDQMSQAQAKVLLTGGLPTLPHGLVGGLLRATGRWALLLRLTNRLIAEQCAAGAQAAVAAERILGRLRDVGPVAVDDPAIAWDLDDPRLRNQAVKASIEAATTLLPPGGADRFTELGIFAEDESVPVTVVALLWQASGGLTEDQTRTLCRDLERLSLLTLDPSNGGSVGVHDVIRDYLRNALGEPGLTRVNSLLIDAIAATLPPAQPLAPATPDPQRAWWQLSAGYLLDHLIDHVLAAGRTALAENVAGDVRWVENRLSQRGPTAPWADLTLVDSPHTRPLARSLAQAAHFLTPTDPPDALTGVLHNRLETHPHWHPQITARRHDPTLRPCLANRWLPPDTPHPALRRVLTGYDGAESVAISPDGTWLATTDSSGTVQIWDPTTGNCTTTLTEHSGYLTSVVISPDGTWLATSGRDRTVRIWDRTTRARTTLTGHRGPVNAVAIAPDGTWLATTSNDGTVRIWDRTTRARTTLTGHRGPVNAVAIAPDGTWLATTSNDRTVRIWDRTTGNCTTTINDMVTSLAIAPDGTWLATTSNDDTVRIWDPATGNCTTTITGHSVTSLAIAPDGTWLATTSNDDTVRIWDPATGNCTTTITGHSVTSLAIAPDGTWLATSGMNGTVRIWDRTTGNCTTTLTGHRGPVNAVVVAPDGTWLATDGGVQIWDTMASAQDTSVAAYAGPVNAVAIAPDGTWLATTSRDQIVRIWDPTTGNCTTAITDMVASVAIAPDGTWLATTSNDDTVQIWDPATGNCTTTLRGWCAPFDSVAIAPDGTWLATTSNDGTIRFWDPMHQFVVARVRTEHSGFATSLAIAPDGTWLAATSNDDTIRIIQRATRSCTGGLRRSVSSLAISPDGTWLAIVSRGHVEIWDRTTRSITSLTESITRLTEVTSVAISLNGTWLATTSDRTVRIWSVAERRTIAITRTEGALYSCAWGPDAELAVAGERGVYLYVLLT</sequence>
<feature type="domain" description="NB-ARC" evidence="5">
    <location>
        <begin position="116"/>
        <end position="231"/>
    </location>
</feature>
<evidence type="ECO:0000256" key="3">
    <source>
        <dbReference type="PROSITE-ProRule" id="PRU00221"/>
    </source>
</evidence>
<dbReference type="PANTHER" id="PTHR22847:SF637">
    <property type="entry name" value="WD REPEAT DOMAIN 5B"/>
    <property type="match status" value="1"/>
</dbReference>
<dbReference type="InterPro" id="IPR027417">
    <property type="entry name" value="P-loop_NTPase"/>
</dbReference>
<dbReference type="InterPro" id="IPR036388">
    <property type="entry name" value="WH-like_DNA-bd_sf"/>
</dbReference>
<feature type="repeat" description="WD" evidence="3">
    <location>
        <begin position="916"/>
        <end position="957"/>
    </location>
</feature>
<protein>
    <submittedName>
        <fullName evidence="6">WD40 repeat protein</fullName>
    </submittedName>
</protein>
<evidence type="ECO:0000256" key="4">
    <source>
        <dbReference type="SAM" id="Phobius"/>
    </source>
</evidence>
<feature type="repeat" description="WD" evidence="3">
    <location>
        <begin position="675"/>
        <end position="716"/>
    </location>
</feature>
<gene>
    <name evidence="6" type="ORF">QF035_008984</name>
</gene>
<proteinExistence type="predicted"/>
<keyword evidence="7" id="KW-1185">Reference proteome</keyword>
<dbReference type="Gene3D" id="3.40.50.300">
    <property type="entry name" value="P-loop containing nucleotide triphosphate hydrolases"/>
    <property type="match status" value="1"/>
</dbReference>
<name>A0ABU0T756_9ACTN</name>
<dbReference type="CDD" id="cd00200">
    <property type="entry name" value="WD40"/>
    <property type="match status" value="2"/>
</dbReference>
<dbReference type="SUPFAM" id="SSF82171">
    <property type="entry name" value="DPP6 N-terminal domain-like"/>
    <property type="match status" value="1"/>
</dbReference>
<feature type="repeat" description="WD" evidence="3">
    <location>
        <begin position="802"/>
        <end position="836"/>
    </location>
</feature>
<dbReference type="PANTHER" id="PTHR22847">
    <property type="entry name" value="WD40 REPEAT PROTEIN"/>
    <property type="match status" value="1"/>
</dbReference>
<dbReference type="Proteomes" id="UP001230328">
    <property type="component" value="Unassembled WGS sequence"/>
</dbReference>
<keyword evidence="4" id="KW-0812">Transmembrane</keyword>
<dbReference type="SUPFAM" id="SSF50978">
    <property type="entry name" value="WD40 repeat-like"/>
    <property type="match status" value="2"/>
</dbReference>
<keyword evidence="2" id="KW-0677">Repeat</keyword>
<dbReference type="RefSeq" id="WP_307527511.1">
    <property type="nucleotide sequence ID" value="NZ_JAUSZI010000002.1"/>
</dbReference>
<feature type="repeat" description="WD" evidence="3">
    <location>
        <begin position="601"/>
        <end position="633"/>
    </location>
</feature>
<evidence type="ECO:0000256" key="2">
    <source>
        <dbReference type="ARBA" id="ARBA00022737"/>
    </source>
</evidence>
<feature type="transmembrane region" description="Helical" evidence="4">
    <location>
        <begin position="6"/>
        <end position="28"/>
    </location>
</feature>
<dbReference type="Pfam" id="PF00400">
    <property type="entry name" value="WD40"/>
    <property type="match status" value="14"/>
</dbReference>
<feature type="repeat" description="WD" evidence="3">
    <location>
        <begin position="955"/>
        <end position="996"/>
    </location>
</feature>
<dbReference type="Gene3D" id="2.130.10.10">
    <property type="entry name" value="YVTN repeat-like/Quinoprotein amine dehydrogenase"/>
    <property type="match status" value="6"/>
</dbReference>
<keyword evidence="4" id="KW-1133">Transmembrane helix</keyword>
<dbReference type="PRINTS" id="PR00320">
    <property type="entry name" value="GPROTEINBRPT"/>
</dbReference>
<reference evidence="6 7" key="1">
    <citation type="submission" date="2023-07" db="EMBL/GenBank/DDBJ databases">
        <title>Comparative genomics of wheat-associated soil bacteria to identify genetic determinants of phenazine resistance.</title>
        <authorList>
            <person name="Mouncey N."/>
        </authorList>
    </citation>
    <scope>NUCLEOTIDE SEQUENCE [LARGE SCALE GENOMIC DNA]</scope>
    <source>
        <strain evidence="6 7">V2I4</strain>
    </source>
</reference>
<dbReference type="PROSITE" id="PS50082">
    <property type="entry name" value="WD_REPEATS_2"/>
    <property type="match status" value="10"/>
</dbReference>
<dbReference type="Pfam" id="PF00931">
    <property type="entry name" value="NB-ARC"/>
    <property type="match status" value="1"/>
</dbReference>
<dbReference type="InterPro" id="IPR001680">
    <property type="entry name" value="WD40_rpt"/>
</dbReference>
<dbReference type="InterPro" id="IPR020472">
    <property type="entry name" value="WD40_PAC1"/>
</dbReference>
<keyword evidence="1 3" id="KW-0853">WD repeat</keyword>
<evidence type="ECO:0000259" key="5">
    <source>
        <dbReference type="Pfam" id="PF00931"/>
    </source>
</evidence>
<dbReference type="Gene3D" id="1.10.10.10">
    <property type="entry name" value="Winged helix-like DNA-binding domain superfamily/Winged helix DNA-binding domain"/>
    <property type="match status" value="1"/>
</dbReference>
<dbReference type="InterPro" id="IPR015943">
    <property type="entry name" value="WD40/YVTN_repeat-like_dom_sf"/>
</dbReference>
<dbReference type="EMBL" id="JAUSZI010000002">
    <property type="protein sequence ID" value="MDQ1031402.1"/>
    <property type="molecule type" value="Genomic_DNA"/>
</dbReference>
<feature type="repeat" description="WD" evidence="3">
    <location>
        <begin position="842"/>
        <end position="876"/>
    </location>
</feature>
<dbReference type="PROSITE" id="PS50294">
    <property type="entry name" value="WD_REPEATS_REGION"/>
    <property type="match status" value="9"/>
</dbReference>
<dbReference type="SUPFAM" id="SSF52540">
    <property type="entry name" value="P-loop containing nucleoside triphosphate hydrolases"/>
    <property type="match status" value="1"/>
</dbReference>
<evidence type="ECO:0000256" key="1">
    <source>
        <dbReference type="ARBA" id="ARBA00022574"/>
    </source>
</evidence>
<comment type="caution">
    <text evidence="6">The sequence shown here is derived from an EMBL/GenBank/DDBJ whole genome shotgun (WGS) entry which is preliminary data.</text>
</comment>